<dbReference type="InterPro" id="IPR011330">
    <property type="entry name" value="Glyco_hydro/deAcase_b/a-brl"/>
</dbReference>
<dbReference type="CDD" id="cd10917">
    <property type="entry name" value="CE4_NodB_like_6s_7s"/>
    <property type="match status" value="1"/>
</dbReference>
<dbReference type="Gene3D" id="3.20.20.370">
    <property type="entry name" value="Glycoside hydrolase/deacetylase"/>
    <property type="match status" value="1"/>
</dbReference>
<dbReference type="GO" id="GO:0016810">
    <property type="term" value="F:hydrolase activity, acting on carbon-nitrogen (but not peptide) bonds"/>
    <property type="evidence" value="ECO:0007669"/>
    <property type="project" value="InterPro"/>
</dbReference>
<evidence type="ECO:0000259" key="3">
    <source>
        <dbReference type="PROSITE" id="PS51677"/>
    </source>
</evidence>
<organism evidence="4 5">
    <name type="scientific">Oceanobacillus iheyensis (strain DSM 14371 / CIP 107618 / JCM 11309 / KCTC 3954 / HTE831)</name>
    <dbReference type="NCBI Taxonomy" id="221109"/>
    <lineage>
        <taxon>Bacteria</taxon>
        <taxon>Bacillati</taxon>
        <taxon>Bacillota</taxon>
        <taxon>Bacilli</taxon>
        <taxon>Bacillales</taxon>
        <taxon>Bacillaceae</taxon>
        <taxon>Oceanobacillus</taxon>
    </lineage>
</organism>
<reference evidence="4 5" key="1">
    <citation type="journal article" date="2001" name="FEMS Microbiol. Lett.">
        <title>Oceanobacillus iheyensis gen. nov., sp. nov., a deep-sea extremely halotolerant and alkaliphilic species isolated from a depth of 1050 m on the Iheya Ridge.</title>
        <authorList>
            <person name="Lu J."/>
            <person name="Nogi Y."/>
            <person name="Takami H."/>
        </authorList>
    </citation>
    <scope>NUCLEOTIDE SEQUENCE [LARGE SCALE GENOMIC DNA]</scope>
    <source>
        <strain evidence="5">DSM 14371 / CIP 107618 / JCM 11309 / KCTC 3954 / HTE831</strain>
    </source>
</reference>
<dbReference type="Proteomes" id="UP000000822">
    <property type="component" value="Chromosome"/>
</dbReference>
<dbReference type="AlphaFoldDB" id="Q8EPK0"/>
<dbReference type="OrthoDB" id="9812065at2"/>
<keyword evidence="5" id="KW-1185">Reference proteome</keyword>
<dbReference type="Pfam" id="PF01522">
    <property type="entry name" value="Polysacc_deac_1"/>
    <property type="match status" value="1"/>
</dbReference>
<dbReference type="PROSITE" id="PS51677">
    <property type="entry name" value="NODB"/>
    <property type="match status" value="1"/>
</dbReference>
<keyword evidence="2" id="KW-0378">Hydrolase</keyword>
<dbReference type="InterPro" id="IPR002509">
    <property type="entry name" value="NODB_dom"/>
</dbReference>
<evidence type="ECO:0000313" key="5">
    <source>
        <dbReference type="Proteomes" id="UP000000822"/>
    </source>
</evidence>
<dbReference type="RefSeq" id="WP_011066496.1">
    <property type="nucleotide sequence ID" value="NC_004193.1"/>
</dbReference>
<name>Q8EPK0_OCEIH</name>
<dbReference type="eggNOG" id="COG0726">
    <property type="taxonomic scope" value="Bacteria"/>
</dbReference>
<evidence type="ECO:0000256" key="2">
    <source>
        <dbReference type="ARBA" id="ARBA00022801"/>
    </source>
</evidence>
<evidence type="ECO:0000256" key="1">
    <source>
        <dbReference type="ARBA" id="ARBA00022723"/>
    </source>
</evidence>
<evidence type="ECO:0000313" key="4">
    <source>
        <dbReference type="EMBL" id="BAC14057.1"/>
    </source>
</evidence>
<dbReference type="GO" id="GO:0016020">
    <property type="term" value="C:membrane"/>
    <property type="evidence" value="ECO:0007669"/>
    <property type="project" value="TreeGrafter"/>
</dbReference>
<accession>Q8EPK0</accession>
<dbReference type="GO" id="GO:0005975">
    <property type="term" value="P:carbohydrate metabolic process"/>
    <property type="evidence" value="ECO:0007669"/>
    <property type="project" value="InterPro"/>
</dbReference>
<dbReference type="PANTHER" id="PTHR10587:SF133">
    <property type="entry name" value="CHITIN DEACETYLASE 1-RELATED"/>
    <property type="match status" value="1"/>
</dbReference>
<dbReference type="GO" id="GO:0046872">
    <property type="term" value="F:metal ion binding"/>
    <property type="evidence" value="ECO:0007669"/>
    <property type="project" value="UniProtKB-KW"/>
</dbReference>
<reference evidence="4 5" key="2">
    <citation type="journal article" date="2002" name="Nucleic Acids Res.">
        <title>Genome sequence of Oceanobacillus iheyensis isolated from the Iheya Ridge and its unexpected adaptive capabilities to extreme environments.</title>
        <authorList>
            <person name="Takami H."/>
            <person name="Takaki Y."/>
            <person name="Uchiyama I."/>
        </authorList>
    </citation>
    <scope>NUCLEOTIDE SEQUENCE [LARGE SCALE GENOMIC DNA]</scope>
    <source>
        <strain evidence="5">DSM 14371 / CIP 107618 / JCM 11309 / KCTC 3954 / HTE831</strain>
    </source>
</reference>
<proteinExistence type="predicted"/>
<dbReference type="PANTHER" id="PTHR10587">
    <property type="entry name" value="GLYCOSYL TRANSFERASE-RELATED"/>
    <property type="match status" value="1"/>
</dbReference>
<feature type="domain" description="NodB homology" evidence="3">
    <location>
        <begin position="45"/>
        <end position="223"/>
    </location>
</feature>
<protein>
    <submittedName>
        <fullName evidence="4">Oligosaccharide deacetylase</fullName>
    </submittedName>
</protein>
<gene>
    <name evidence="4" type="ordered locus">OB2101</name>
</gene>
<dbReference type="EMBL" id="BA000028">
    <property type="protein sequence ID" value="BAC14057.1"/>
    <property type="molecule type" value="Genomic_DNA"/>
</dbReference>
<dbReference type="SUPFAM" id="SSF88713">
    <property type="entry name" value="Glycoside hydrolase/deacetylase"/>
    <property type="match status" value="1"/>
</dbReference>
<dbReference type="STRING" id="221109.gene:10734347"/>
<dbReference type="InterPro" id="IPR050248">
    <property type="entry name" value="Polysacc_deacetylase_ArnD"/>
</dbReference>
<dbReference type="PhylomeDB" id="Q8EPK0"/>
<dbReference type="HOGENOM" id="CLU_021264_0_1_9"/>
<sequence>MRKFILVILGIVILLIQQPSNVLSKDRFDFEKAGDAIWEGETDEKIVALTFDDGPHPDYTPEILDILEQYNMKGTFYVMGAHARKYPGLVFRAFLEGHEIGNHTFTHNGSITYLNDELTKTNEIIEKITGKYPATFRPVGGNYNETVISIAKKKGQKVAMWAWDQDTRDWDDVDSKTIANQVIGNLSPGDIILFHDAGGDRTPTIEALPIILRFFKEEGYEGITVTDMIERTSER</sequence>
<keyword evidence="1" id="KW-0479">Metal-binding</keyword>
<dbReference type="KEGG" id="oih:OB2101"/>